<reference evidence="3 4" key="1">
    <citation type="submission" date="2016-03" db="EMBL/GenBank/DDBJ databases">
        <title>Whole genome sequencing of Grifola frondosa 9006-11.</title>
        <authorList>
            <person name="Min B."/>
            <person name="Park H."/>
            <person name="Kim J.-G."/>
            <person name="Cho H."/>
            <person name="Oh Y.-L."/>
            <person name="Kong W.-S."/>
            <person name="Choi I.-G."/>
        </authorList>
    </citation>
    <scope>NUCLEOTIDE SEQUENCE [LARGE SCALE GENOMIC DNA]</scope>
    <source>
        <strain evidence="3 4">9006-11</strain>
    </source>
</reference>
<organism evidence="3 4">
    <name type="scientific">Grifola frondosa</name>
    <name type="common">Maitake</name>
    <name type="synonym">Polyporus frondosus</name>
    <dbReference type="NCBI Taxonomy" id="5627"/>
    <lineage>
        <taxon>Eukaryota</taxon>
        <taxon>Fungi</taxon>
        <taxon>Dikarya</taxon>
        <taxon>Basidiomycota</taxon>
        <taxon>Agaricomycotina</taxon>
        <taxon>Agaricomycetes</taxon>
        <taxon>Polyporales</taxon>
        <taxon>Grifolaceae</taxon>
        <taxon>Grifola</taxon>
    </lineage>
</organism>
<keyword evidence="1" id="KW-0175">Coiled coil</keyword>
<gene>
    <name evidence="3" type="ORF">A0H81_11806</name>
</gene>
<keyword evidence="4" id="KW-1185">Reference proteome</keyword>
<accession>A0A1C7LUA9</accession>
<feature type="region of interest" description="Disordered" evidence="2">
    <location>
        <begin position="464"/>
        <end position="484"/>
    </location>
</feature>
<name>A0A1C7LUA9_GRIFR</name>
<feature type="coiled-coil region" evidence="1">
    <location>
        <begin position="349"/>
        <end position="432"/>
    </location>
</feature>
<dbReference type="AlphaFoldDB" id="A0A1C7LUA9"/>
<evidence type="ECO:0000313" key="3">
    <source>
        <dbReference type="EMBL" id="OBZ68108.1"/>
    </source>
</evidence>
<comment type="caution">
    <text evidence="3">The sequence shown here is derived from an EMBL/GenBank/DDBJ whole genome shotgun (WGS) entry which is preliminary data.</text>
</comment>
<feature type="region of interest" description="Disordered" evidence="2">
    <location>
        <begin position="287"/>
        <end position="328"/>
    </location>
</feature>
<proteinExistence type="predicted"/>
<feature type="compositionally biased region" description="Basic and acidic residues" evidence="2">
    <location>
        <begin position="295"/>
        <end position="306"/>
    </location>
</feature>
<feature type="compositionally biased region" description="Basic and acidic residues" evidence="2">
    <location>
        <begin position="28"/>
        <end position="67"/>
    </location>
</feature>
<feature type="region of interest" description="Disordered" evidence="2">
    <location>
        <begin position="1"/>
        <end position="98"/>
    </location>
</feature>
<sequence length="484" mass="54941">MRSRRGIYPHRPLRSRRPPPPAYSYYKVKAEPREHDRIPPPMRPRDKRPFDHLQDEADDTSSREWKRTGRAGKQVQRRRNYREHHLKPSGYCSSPSSSTSTHVDVDLDYSCNSSYAKATNLSIALDSDKENDVRPAFLCAYATIPQAPAPQPPAKSSLSIVLLFHGEPIICDLESLDEDPQGIITVLKTTANQRAECDKWMIVGGHYRMMTSASVGMSAGELKPAFLMLSSCHSDLAKLSRTPDGSDTEESREHLGKAKAALQQVYGLHIPRAQTDAEYAASKASMDPSVLADPSHNRECLTDKSNIRRSSSASQKEKEDESAPRTSVRMLEREIQSLRDRHVNHTQWLNQARVTKRKLEDDLSEERHVRRKLERQLDHATEDAVGARRGEKFALEQCRLEVESRRRAEERAEQLRDDAMRMQRSLEEKLAESGERERKARECFAKLGMLFMKAAKGEMEVPFNLRGTPIPVSSERETPSMGDA</sequence>
<feature type="compositionally biased region" description="Basic residues" evidence="2">
    <location>
        <begin position="1"/>
        <end position="17"/>
    </location>
</feature>
<evidence type="ECO:0000256" key="2">
    <source>
        <dbReference type="SAM" id="MobiDB-lite"/>
    </source>
</evidence>
<evidence type="ECO:0000313" key="4">
    <source>
        <dbReference type="Proteomes" id="UP000092993"/>
    </source>
</evidence>
<feature type="compositionally biased region" description="Basic residues" evidence="2">
    <location>
        <begin position="75"/>
        <end position="87"/>
    </location>
</feature>
<dbReference type="EMBL" id="LUGG01000022">
    <property type="protein sequence ID" value="OBZ68108.1"/>
    <property type="molecule type" value="Genomic_DNA"/>
</dbReference>
<dbReference type="OMA" id="ANTCITM"/>
<dbReference type="OrthoDB" id="2670565at2759"/>
<evidence type="ECO:0000256" key="1">
    <source>
        <dbReference type="SAM" id="Coils"/>
    </source>
</evidence>
<dbReference type="Proteomes" id="UP000092993">
    <property type="component" value="Unassembled WGS sequence"/>
</dbReference>
<protein>
    <submittedName>
        <fullName evidence="3">Uncharacterized protein</fullName>
    </submittedName>
</protein>